<dbReference type="AlphaFoldDB" id="A0A1Z4GN57"/>
<dbReference type="GO" id="GO:0004497">
    <property type="term" value="F:monooxygenase activity"/>
    <property type="evidence" value="ECO:0007669"/>
    <property type="project" value="InterPro"/>
</dbReference>
<comment type="cofactor">
    <cofactor evidence="2">
        <name>heme</name>
        <dbReference type="ChEBI" id="CHEBI:30413"/>
    </cofactor>
</comment>
<proteinExistence type="inferred from homology"/>
<dbReference type="Proteomes" id="UP000218287">
    <property type="component" value="Chromosome"/>
</dbReference>
<dbReference type="Pfam" id="PF00067">
    <property type="entry name" value="p450"/>
    <property type="match status" value="1"/>
</dbReference>
<dbReference type="OrthoDB" id="446280at2"/>
<name>A0A1Z4GN57_9CYAN</name>
<evidence type="ECO:0000256" key="1">
    <source>
        <dbReference type="ARBA" id="ARBA00010617"/>
    </source>
</evidence>
<dbReference type="SUPFAM" id="SSF48264">
    <property type="entry name" value="Cytochrome P450"/>
    <property type="match status" value="1"/>
</dbReference>
<comment type="similarity">
    <text evidence="1">Belongs to the cytochrome P450 family.</text>
</comment>
<keyword evidence="4" id="KW-1185">Reference proteome</keyword>
<dbReference type="GO" id="GO:0020037">
    <property type="term" value="F:heme binding"/>
    <property type="evidence" value="ECO:0007669"/>
    <property type="project" value="InterPro"/>
</dbReference>
<dbReference type="InterPro" id="IPR002401">
    <property type="entry name" value="Cyt_P450_E_grp-I"/>
</dbReference>
<dbReference type="PANTHER" id="PTHR24305:SF166">
    <property type="entry name" value="CYTOCHROME P450 12A4, MITOCHONDRIAL-RELATED"/>
    <property type="match status" value="1"/>
</dbReference>
<evidence type="ECO:0000256" key="2">
    <source>
        <dbReference type="PIRSR" id="PIRSR602401-1"/>
    </source>
</evidence>
<sequence length="446" mass="50925">MQLPDSPKIPKFMQLVQWIYQPLQLMENSAKAHGDCFTLWLTNKQPMVFLSHPQAIQQLFTDNLSNLDSRGSAQILQPLLGENSLILLSGTSHQRQRKLLTPPFHGERMKAYGSIIANITKEVVNQWKIGQPFSVRNSMQEISLKVILQAVFGLHEGERYVQLQKLLRSILDLSGSALRSSISFFPGLQIDLGPWSPWGNFLRQRQQIDQLLYAEIQECRDNPDPSRSDILSLMMSARDENGEPMTDIELRDELMILLVAGHETTASALTWALYWIHRIPQVREKLLAELDSCSSNADLDEITRLPYLTAVCQETLRIYPIAMITIPRIVKSPIKIMDHQFEPGTLLLGCIYLTHRRPDLYSEPRQFKPERFLENQYSLYEYLPFGGSNRRCLGMAFALFEMKLVLATLLSHIDLTLVNNYPVKPIRRGVTLAPSGGKWLIAKGTR</sequence>
<dbReference type="InterPro" id="IPR050121">
    <property type="entry name" value="Cytochrome_P450_monoxygenase"/>
</dbReference>
<dbReference type="EMBL" id="AP018174">
    <property type="protein sequence ID" value="BAY18924.1"/>
    <property type="molecule type" value="Genomic_DNA"/>
</dbReference>
<evidence type="ECO:0000313" key="3">
    <source>
        <dbReference type="EMBL" id="BAY18924.1"/>
    </source>
</evidence>
<feature type="binding site" description="axial binding residue" evidence="2">
    <location>
        <position position="392"/>
    </location>
    <ligand>
        <name>heme</name>
        <dbReference type="ChEBI" id="CHEBI:30413"/>
    </ligand>
    <ligandPart>
        <name>Fe</name>
        <dbReference type="ChEBI" id="CHEBI:18248"/>
    </ligandPart>
</feature>
<reference evidence="3 4" key="1">
    <citation type="submission" date="2017-06" db="EMBL/GenBank/DDBJ databases">
        <title>Genome sequencing of cyanobaciteial culture collection at National Institute for Environmental Studies (NIES).</title>
        <authorList>
            <person name="Hirose Y."/>
            <person name="Shimura Y."/>
            <person name="Fujisawa T."/>
            <person name="Nakamura Y."/>
            <person name="Kawachi M."/>
        </authorList>
    </citation>
    <scope>NUCLEOTIDE SEQUENCE [LARGE SCALE GENOMIC DNA]</scope>
    <source>
        <strain evidence="3 4">NIES-21</strain>
    </source>
</reference>
<gene>
    <name evidence="3" type="ORF">NIES21_47780</name>
</gene>
<organism evidence="3 4">
    <name type="scientific">Anabaenopsis circularis NIES-21</name>
    <dbReference type="NCBI Taxonomy" id="1085406"/>
    <lineage>
        <taxon>Bacteria</taxon>
        <taxon>Bacillati</taxon>
        <taxon>Cyanobacteriota</taxon>
        <taxon>Cyanophyceae</taxon>
        <taxon>Nostocales</taxon>
        <taxon>Nodulariaceae</taxon>
        <taxon>Anabaenopsis</taxon>
    </lineage>
</organism>
<dbReference type="InterPro" id="IPR001128">
    <property type="entry name" value="Cyt_P450"/>
</dbReference>
<keyword evidence="2" id="KW-0349">Heme</keyword>
<keyword evidence="2" id="KW-0479">Metal-binding</keyword>
<dbReference type="Gene3D" id="1.10.630.10">
    <property type="entry name" value="Cytochrome P450"/>
    <property type="match status" value="1"/>
</dbReference>
<dbReference type="PANTHER" id="PTHR24305">
    <property type="entry name" value="CYTOCHROME P450"/>
    <property type="match status" value="1"/>
</dbReference>
<protein>
    <submittedName>
        <fullName evidence="3">Cytochrome P450</fullName>
    </submittedName>
</protein>
<dbReference type="CDD" id="cd11053">
    <property type="entry name" value="CYP110-like"/>
    <property type="match status" value="1"/>
</dbReference>
<evidence type="ECO:0000313" key="4">
    <source>
        <dbReference type="Proteomes" id="UP000218287"/>
    </source>
</evidence>
<accession>A0A1Z4GN57</accession>
<dbReference type="PRINTS" id="PR00463">
    <property type="entry name" value="EP450I"/>
</dbReference>
<dbReference type="PRINTS" id="PR00385">
    <property type="entry name" value="P450"/>
</dbReference>
<dbReference type="InterPro" id="IPR036396">
    <property type="entry name" value="Cyt_P450_sf"/>
</dbReference>
<dbReference type="GO" id="GO:0005506">
    <property type="term" value="F:iron ion binding"/>
    <property type="evidence" value="ECO:0007669"/>
    <property type="project" value="InterPro"/>
</dbReference>
<keyword evidence="2" id="KW-0408">Iron</keyword>
<dbReference type="GO" id="GO:0016705">
    <property type="term" value="F:oxidoreductase activity, acting on paired donors, with incorporation or reduction of molecular oxygen"/>
    <property type="evidence" value="ECO:0007669"/>
    <property type="project" value="InterPro"/>
</dbReference>